<protein>
    <recommendedName>
        <fullName evidence="5">O-methyltransferase domain-containing protein</fullName>
    </recommendedName>
</protein>
<evidence type="ECO:0000256" key="1">
    <source>
        <dbReference type="ARBA" id="ARBA00022603"/>
    </source>
</evidence>
<accession>X1F8I4</accession>
<dbReference type="SUPFAM" id="SSF53335">
    <property type="entry name" value="S-adenosyl-L-methionine-dependent methyltransferases"/>
    <property type="match status" value="1"/>
</dbReference>
<evidence type="ECO:0008006" key="5">
    <source>
        <dbReference type="Google" id="ProtNLM"/>
    </source>
</evidence>
<dbReference type="InterPro" id="IPR002935">
    <property type="entry name" value="SAM_O-MeTrfase"/>
</dbReference>
<proteinExistence type="predicted"/>
<evidence type="ECO:0000256" key="2">
    <source>
        <dbReference type="ARBA" id="ARBA00022679"/>
    </source>
</evidence>
<organism evidence="4">
    <name type="scientific">marine sediment metagenome</name>
    <dbReference type="NCBI Taxonomy" id="412755"/>
    <lineage>
        <taxon>unclassified sequences</taxon>
        <taxon>metagenomes</taxon>
        <taxon>ecological metagenomes</taxon>
    </lineage>
</organism>
<keyword evidence="3" id="KW-0949">S-adenosyl-L-methionine</keyword>
<dbReference type="EMBL" id="BARU01007149">
    <property type="protein sequence ID" value="GAH41941.1"/>
    <property type="molecule type" value="Genomic_DNA"/>
</dbReference>
<comment type="caution">
    <text evidence="4">The sequence shown here is derived from an EMBL/GenBank/DDBJ whole genome shotgun (WGS) entry which is preliminary data.</text>
</comment>
<feature type="non-terminal residue" evidence="4">
    <location>
        <position position="1"/>
    </location>
</feature>
<name>X1F8I4_9ZZZZ</name>
<evidence type="ECO:0000256" key="3">
    <source>
        <dbReference type="ARBA" id="ARBA00022691"/>
    </source>
</evidence>
<evidence type="ECO:0000313" key="4">
    <source>
        <dbReference type="EMBL" id="GAH41941.1"/>
    </source>
</evidence>
<dbReference type="InterPro" id="IPR029063">
    <property type="entry name" value="SAM-dependent_MTases_sf"/>
</dbReference>
<gene>
    <name evidence="4" type="ORF">S03H2_14092</name>
</gene>
<dbReference type="GO" id="GO:0008171">
    <property type="term" value="F:O-methyltransferase activity"/>
    <property type="evidence" value="ECO:0007669"/>
    <property type="project" value="InterPro"/>
</dbReference>
<dbReference type="AlphaFoldDB" id="X1F8I4"/>
<dbReference type="GO" id="GO:0032259">
    <property type="term" value="P:methylation"/>
    <property type="evidence" value="ECO:0007669"/>
    <property type="project" value="UniProtKB-KW"/>
</dbReference>
<reference evidence="4" key="1">
    <citation type="journal article" date="2014" name="Front. Microbiol.">
        <title>High frequency of phylogenetically diverse reductive dehalogenase-homologous genes in deep subseafloor sedimentary metagenomes.</title>
        <authorList>
            <person name="Kawai M."/>
            <person name="Futagami T."/>
            <person name="Toyoda A."/>
            <person name="Takaki Y."/>
            <person name="Nishi S."/>
            <person name="Hori S."/>
            <person name="Arai W."/>
            <person name="Tsubouchi T."/>
            <person name="Morono Y."/>
            <person name="Uchiyama I."/>
            <person name="Ito T."/>
            <person name="Fujiyama A."/>
            <person name="Inagaki F."/>
            <person name="Takami H."/>
        </authorList>
    </citation>
    <scope>NUCLEOTIDE SEQUENCE</scope>
    <source>
        <strain evidence="4">Expedition CK06-06</strain>
    </source>
</reference>
<keyword evidence="2" id="KW-0808">Transferase</keyword>
<sequence length="120" mass="13592">ACMQTERKLVTFELQDDKIEMARETISRAKIGKIVELVEGNALDLLQKYNNISFCFLDAEKEIYLDCYQIVVPKMVEGGILVADNVISHCPSNMSYNVSRACEVGKTPNPLSKQLLYWSI</sequence>
<dbReference type="Pfam" id="PF01596">
    <property type="entry name" value="Methyltransf_3"/>
    <property type="match status" value="1"/>
</dbReference>
<keyword evidence="1" id="KW-0489">Methyltransferase</keyword>
<dbReference type="Gene3D" id="3.40.50.150">
    <property type="entry name" value="Vaccinia Virus protein VP39"/>
    <property type="match status" value="1"/>
</dbReference>